<dbReference type="Gene3D" id="2.60.40.10">
    <property type="entry name" value="Immunoglobulins"/>
    <property type="match status" value="1"/>
</dbReference>
<dbReference type="GO" id="GO:0031588">
    <property type="term" value="C:nucleotide-activated protein kinase complex"/>
    <property type="evidence" value="ECO:0007669"/>
    <property type="project" value="TreeGrafter"/>
</dbReference>
<dbReference type="GO" id="GO:0019901">
    <property type="term" value="F:protein kinase binding"/>
    <property type="evidence" value="ECO:0007669"/>
    <property type="project" value="TreeGrafter"/>
</dbReference>
<dbReference type="Proteomes" id="UP000030747">
    <property type="component" value="Unassembled WGS sequence"/>
</dbReference>
<feature type="domain" description="AMP-activated protein kinase glycogen-binding" evidence="3">
    <location>
        <begin position="82"/>
        <end position="163"/>
    </location>
</feature>
<dbReference type="GO" id="GO:0007165">
    <property type="term" value="P:signal transduction"/>
    <property type="evidence" value="ECO:0007669"/>
    <property type="project" value="TreeGrafter"/>
</dbReference>
<feature type="compositionally biased region" description="Basic and acidic residues" evidence="2">
    <location>
        <begin position="343"/>
        <end position="363"/>
    </location>
</feature>
<protein>
    <submittedName>
        <fullName evidence="4">Prkab2-prov protein, related</fullName>
    </submittedName>
</protein>
<reference evidence="4" key="2">
    <citation type="submission" date="2013-10" db="EMBL/GenBank/DDBJ databases">
        <authorList>
            <person name="Aslett M."/>
        </authorList>
    </citation>
    <scope>NUCLEOTIDE SEQUENCE [LARGE SCALE GENOMIC DNA]</scope>
    <source>
        <strain evidence="4">Houghton</strain>
    </source>
</reference>
<dbReference type="GeneID" id="25249586"/>
<dbReference type="OrthoDB" id="531008at2759"/>
<dbReference type="Pfam" id="PF16561">
    <property type="entry name" value="AMPK1_CBM"/>
    <property type="match status" value="1"/>
</dbReference>
<feature type="region of interest" description="Disordered" evidence="2">
    <location>
        <begin position="1"/>
        <end position="42"/>
    </location>
</feature>
<accession>U6L3D8</accession>
<reference evidence="4" key="1">
    <citation type="submission" date="2013-10" db="EMBL/GenBank/DDBJ databases">
        <title>Genomic analysis of the causative agents of coccidiosis in chickens.</title>
        <authorList>
            <person name="Reid A.J."/>
            <person name="Blake D."/>
            <person name="Billington K."/>
            <person name="Browne H."/>
            <person name="Dunn M."/>
            <person name="Hung S."/>
            <person name="Kawahara F."/>
            <person name="Miranda-Saavedra D."/>
            <person name="Mourier T."/>
            <person name="Nagra H."/>
            <person name="Otto T.D."/>
            <person name="Rawlings N."/>
            <person name="Sanchez A."/>
            <person name="Sanders M."/>
            <person name="Subramaniam C."/>
            <person name="Tay Y."/>
            <person name="Dear P."/>
            <person name="Doerig C."/>
            <person name="Gruber A."/>
            <person name="Parkinson J."/>
            <person name="Shirley M."/>
            <person name="Wan K.L."/>
            <person name="Berriman M."/>
            <person name="Tomley F."/>
            <person name="Pain A."/>
        </authorList>
    </citation>
    <scope>NUCLEOTIDE SEQUENCE [LARGE SCALE GENOMIC DNA]</scope>
    <source>
        <strain evidence="4">Houghton</strain>
    </source>
</reference>
<evidence type="ECO:0000313" key="5">
    <source>
        <dbReference type="Proteomes" id="UP000030747"/>
    </source>
</evidence>
<proteinExistence type="inferred from homology"/>
<evidence type="ECO:0000313" key="4">
    <source>
        <dbReference type="EMBL" id="CDJ42280.1"/>
    </source>
</evidence>
<evidence type="ECO:0000259" key="3">
    <source>
        <dbReference type="Pfam" id="PF16561"/>
    </source>
</evidence>
<dbReference type="GO" id="GO:0005737">
    <property type="term" value="C:cytoplasm"/>
    <property type="evidence" value="ECO:0007669"/>
    <property type="project" value="TreeGrafter"/>
</dbReference>
<feature type="compositionally biased region" description="Low complexity" evidence="2">
    <location>
        <begin position="368"/>
        <end position="395"/>
    </location>
</feature>
<dbReference type="InterPro" id="IPR014756">
    <property type="entry name" value="Ig_E-set"/>
</dbReference>
<evidence type="ECO:0000256" key="2">
    <source>
        <dbReference type="SAM" id="MobiDB-lite"/>
    </source>
</evidence>
<dbReference type="SUPFAM" id="SSF81296">
    <property type="entry name" value="E set domains"/>
    <property type="match status" value="1"/>
</dbReference>
<comment type="similarity">
    <text evidence="1">Belongs to the 5'-AMP-activated protein kinase beta subunit family.</text>
</comment>
<feature type="compositionally biased region" description="Pro residues" evidence="2">
    <location>
        <begin position="314"/>
        <end position="324"/>
    </location>
</feature>
<name>U6L3D8_EIMTE</name>
<dbReference type="VEuPathDB" id="ToxoDB:ETH_00001855"/>
<dbReference type="VEuPathDB" id="ToxoDB:ETH2_1409200"/>
<dbReference type="GO" id="GO:0005634">
    <property type="term" value="C:nucleus"/>
    <property type="evidence" value="ECO:0007669"/>
    <property type="project" value="TreeGrafter"/>
</dbReference>
<feature type="region of interest" description="Disordered" evidence="2">
    <location>
        <begin position="314"/>
        <end position="395"/>
    </location>
</feature>
<dbReference type="RefSeq" id="XP_013233030.1">
    <property type="nucleotide sequence ID" value="XM_013377576.1"/>
</dbReference>
<dbReference type="InterPro" id="IPR050827">
    <property type="entry name" value="CRP1_MDG1_kinase"/>
</dbReference>
<dbReference type="EMBL" id="HG675705">
    <property type="protein sequence ID" value="CDJ42280.1"/>
    <property type="molecule type" value="Genomic_DNA"/>
</dbReference>
<dbReference type="AlphaFoldDB" id="U6L3D8"/>
<dbReference type="InterPro" id="IPR032640">
    <property type="entry name" value="AMPK1_CBM"/>
</dbReference>
<feature type="compositionally biased region" description="Polar residues" evidence="2">
    <location>
        <begin position="1"/>
        <end position="17"/>
    </location>
</feature>
<dbReference type="PANTHER" id="PTHR10343">
    <property type="entry name" value="5'-AMP-ACTIVATED PROTEIN KINASE , BETA SUBUNIT"/>
    <property type="match status" value="1"/>
</dbReference>
<sequence>MGSQTSTTRQHAFSDTYRSGIPGIGPLQTGEAAAEELSLTYGPSTHGGPLGASFAASPRGDLQLYGRGPPDPKHSSDEEDLIPCVFTWTHGGHVVYLTGSFNNWSVENKFRLNRSGHEFSYIQNLKRGVHYYKFIVDDQWRYAPDQQTQTDEHGNVNNVLDISGFRHLQFKTVSEAEQARDAPYHQCVPEPSEYASDAPPIPTLLTKCAVSAVEPPPRPNFPVHCLANHLFHDSHAPHVFGPQISCVASTQRWRIDNNKPTAGQRYATYIYLTINPLYPFPVSGETAAEEAAANLPAAAAAALNPLRDFIVLPSPTPDLNPRPNPNLGFEQKPRPVSPASQGDSEKTKEETEAAADSPKRQDELSPPAAAAAAAADGAAAATAAAAAAEAPNAAA</sequence>
<evidence type="ECO:0000256" key="1">
    <source>
        <dbReference type="ARBA" id="ARBA00010926"/>
    </source>
</evidence>
<organism evidence="4 5">
    <name type="scientific">Eimeria tenella</name>
    <name type="common">Coccidian parasite</name>
    <dbReference type="NCBI Taxonomy" id="5802"/>
    <lineage>
        <taxon>Eukaryota</taxon>
        <taxon>Sar</taxon>
        <taxon>Alveolata</taxon>
        <taxon>Apicomplexa</taxon>
        <taxon>Conoidasida</taxon>
        <taxon>Coccidia</taxon>
        <taxon>Eucoccidiorida</taxon>
        <taxon>Eimeriorina</taxon>
        <taxon>Eimeriidae</taxon>
        <taxon>Eimeria</taxon>
    </lineage>
</organism>
<dbReference type="CDD" id="cd02859">
    <property type="entry name" value="E_set_AMPKbeta_like_N"/>
    <property type="match status" value="1"/>
</dbReference>
<gene>
    <name evidence="4" type="ORF">ETH_00001855</name>
</gene>
<dbReference type="InterPro" id="IPR013783">
    <property type="entry name" value="Ig-like_fold"/>
</dbReference>
<keyword evidence="5" id="KW-1185">Reference proteome</keyword>
<dbReference type="PANTHER" id="PTHR10343:SF84">
    <property type="entry name" value="5'-AMP-ACTIVATED PROTEIN KINASE SUBUNIT BETA-1"/>
    <property type="match status" value="1"/>
</dbReference>